<evidence type="ECO:0000256" key="1">
    <source>
        <dbReference type="SAM" id="Phobius"/>
    </source>
</evidence>
<keyword evidence="1" id="KW-0472">Membrane</keyword>
<dbReference type="RefSeq" id="WP_349216256.1">
    <property type="nucleotide sequence ID" value="NZ_JBBMFA010000095.1"/>
</dbReference>
<feature type="transmembrane region" description="Helical" evidence="1">
    <location>
        <begin position="125"/>
        <end position="146"/>
    </location>
</feature>
<sequence>MRRSKLNARALFPAVFLMLAIDLIITAFTEKEYFRAQVTIPATILNSALTLGILWLLLRLSQSGLLAKWCHVILASLMAFSAGCTITRTEQFWRFTSNAMYSSMLIYGIFLAVLFYLLRSGMETTLRLVNLMLVPFLFSIGLLIAANLVQMQPENLIVRPFSMCEIIQSAQAGFCLSPVLLIPLVFAKGDRRRKMRSFSKIFGAIVILGTILSLFGEMVLGEQAAQQTLVFHSLSRLGRLSVFKRMDALHVWIWSMVEFSKAALYACTAQKSILLIRVDCKHPEIWAVGGVLLGVILTNLCSEGWQQVIQSAGTTGLMVCLVAAAMRERRHHGAQNAV</sequence>
<organism evidence="2 3">
    <name type="scientific">Ruthenibacterium intestinale</name>
    <dbReference type="NCBI Taxonomy" id="3133163"/>
    <lineage>
        <taxon>Bacteria</taxon>
        <taxon>Bacillati</taxon>
        <taxon>Bacillota</taxon>
        <taxon>Clostridia</taxon>
        <taxon>Eubacteriales</taxon>
        <taxon>Oscillospiraceae</taxon>
        <taxon>Ruthenibacterium</taxon>
    </lineage>
</organism>
<reference evidence="2 3" key="1">
    <citation type="submission" date="2024-03" db="EMBL/GenBank/DDBJ databases">
        <title>Human intestinal bacterial collection.</title>
        <authorList>
            <person name="Pauvert C."/>
            <person name="Hitch T.C.A."/>
            <person name="Clavel T."/>
        </authorList>
    </citation>
    <scope>NUCLEOTIDE SEQUENCE [LARGE SCALE GENOMIC DNA]</scope>
    <source>
        <strain evidence="2 3">CLA-JM-H11</strain>
    </source>
</reference>
<dbReference type="EMBL" id="JBBMFA010000095">
    <property type="protein sequence ID" value="MEQ2520711.1"/>
    <property type="molecule type" value="Genomic_DNA"/>
</dbReference>
<feature type="transmembrane region" description="Helical" evidence="1">
    <location>
        <begin position="69"/>
        <end position="88"/>
    </location>
</feature>
<accession>A0ABV1GG59</accession>
<feature type="transmembrane region" description="Helical" evidence="1">
    <location>
        <begin position="166"/>
        <end position="186"/>
    </location>
</feature>
<proteinExistence type="predicted"/>
<keyword evidence="1" id="KW-1133">Transmembrane helix</keyword>
<comment type="caution">
    <text evidence="2">The sequence shown here is derived from an EMBL/GenBank/DDBJ whole genome shotgun (WGS) entry which is preliminary data.</text>
</comment>
<name>A0ABV1GG59_9FIRM</name>
<evidence type="ECO:0000313" key="3">
    <source>
        <dbReference type="Proteomes" id="UP001477672"/>
    </source>
</evidence>
<evidence type="ECO:0008006" key="4">
    <source>
        <dbReference type="Google" id="ProtNLM"/>
    </source>
</evidence>
<keyword evidence="1" id="KW-0812">Transmembrane</keyword>
<gene>
    <name evidence="2" type="ORF">WMO24_09760</name>
</gene>
<evidence type="ECO:0000313" key="2">
    <source>
        <dbReference type="EMBL" id="MEQ2520711.1"/>
    </source>
</evidence>
<dbReference type="Proteomes" id="UP001477672">
    <property type="component" value="Unassembled WGS sequence"/>
</dbReference>
<protein>
    <recommendedName>
        <fullName evidence="4">Spore germination protein</fullName>
    </recommendedName>
</protein>
<feature type="transmembrane region" description="Helical" evidence="1">
    <location>
        <begin position="198"/>
        <end position="216"/>
    </location>
</feature>
<keyword evidence="3" id="KW-1185">Reference proteome</keyword>
<feature type="transmembrane region" description="Helical" evidence="1">
    <location>
        <begin position="36"/>
        <end position="57"/>
    </location>
</feature>
<feature type="transmembrane region" description="Helical" evidence="1">
    <location>
        <begin position="100"/>
        <end position="118"/>
    </location>
</feature>